<dbReference type="InterPro" id="IPR048696">
    <property type="entry name" value="SHQ1-like_CS"/>
</dbReference>
<evidence type="ECO:0000256" key="1">
    <source>
        <dbReference type="ARBA" id="ARBA00005607"/>
    </source>
</evidence>
<dbReference type="EMBL" id="LN483166">
    <property type="protein sequence ID" value="CED84799.1"/>
    <property type="molecule type" value="Genomic_DNA"/>
</dbReference>
<feature type="domain" description="CS" evidence="2">
    <location>
        <begin position="1"/>
        <end position="89"/>
    </location>
</feature>
<dbReference type="SUPFAM" id="SSF49764">
    <property type="entry name" value="HSP20-like chaperones"/>
    <property type="match status" value="1"/>
</dbReference>
<dbReference type="AlphaFoldDB" id="A0A0F7SVS4"/>
<proteinExistence type="inferred from homology"/>
<dbReference type="PROSITE" id="PS51203">
    <property type="entry name" value="CS"/>
    <property type="match status" value="1"/>
</dbReference>
<dbReference type="PANTHER" id="PTHR12967">
    <property type="entry name" value="PROTEIN SHQ1 HOMOLOG"/>
    <property type="match status" value="1"/>
</dbReference>
<organism evidence="3">
    <name type="scientific">Phaffia rhodozyma</name>
    <name type="common">Yeast</name>
    <name type="synonym">Xanthophyllomyces dendrorhous</name>
    <dbReference type="NCBI Taxonomy" id="264483"/>
    <lineage>
        <taxon>Eukaryota</taxon>
        <taxon>Fungi</taxon>
        <taxon>Dikarya</taxon>
        <taxon>Basidiomycota</taxon>
        <taxon>Agaricomycotina</taxon>
        <taxon>Tremellomycetes</taxon>
        <taxon>Cystofilobasidiales</taxon>
        <taxon>Mrakiaceae</taxon>
        <taxon>Phaffia</taxon>
    </lineage>
</organism>
<dbReference type="InterPro" id="IPR039742">
    <property type="entry name" value="Shq1"/>
</dbReference>
<dbReference type="GO" id="GO:0051082">
    <property type="term" value="F:unfolded protein binding"/>
    <property type="evidence" value="ECO:0007669"/>
    <property type="project" value="TreeGrafter"/>
</dbReference>
<evidence type="ECO:0000313" key="3">
    <source>
        <dbReference type="EMBL" id="CED84799.1"/>
    </source>
</evidence>
<dbReference type="InterPro" id="IPR008978">
    <property type="entry name" value="HSP20-like_chaperone"/>
</dbReference>
<dbReference type="PANTHER" id="PTHR12967:SF0">
    <property type="entry name" value="PROTEIN SHQ1 HOMOLOG"/>
    <property type="match status" value="1"/>
</dbReference>
<name>A0A0F7SVS4_PHARH</name>
<sequence length="456" mass="51609">MKTPRFTLSQTDELLIANVHCPDISPEEIEIHTTENDVSLYIEPFFLRLHLPGPVLEDDSASAEYDSSSGMLTVQLSKVNKGETFLGLENIEALLGVGEKGEISQDTANKGKAKEAKIVEVEMPNLEGLSVEESERLIELKKEREIFLAAEANSWRLPQSIPKETPTTGNIIPAPAPLPVYPYGFNDRYSGLFKHGSSLPEELDGLGKDVENVSAEERFSRSMKAEDEKFDASQYQGDFVYNDEIRYIIDWRAPLMDESDPRFLTDETYFSAEEKELILSLPKTDYSSLPSSPLLPTVLLFLLSASYETRTTQSDPSPESPWTLTSLLPFFTSLVSFGSIQTVHQALRVGTRRMVAWPLYRHWELAERVRADVQVVLSGGRRRVLRVLLGMKKILDDSADFNVFSKIWLDDLCTFINQTQLDQTWIELGRELESTKFSKYDVGWDLEALEAETMEE</sequence>
<comment type="similarity">
    <text evidence="1">Belongs to the SHQ1 family.</text>
</comment>
<dbReference type="GO" id="GO:0000493">
    <property type="term" value="P:box H/ACA snoRNP assembly"/>
    <property type="evidence" value="ECO:0007669"/>
    <property type="project" value="InterPro"/>
</dbReference>
<dbReference type="GO" id="GO:0005737">
    <property type="term" value="C:cytoplasm"/>
    <property type="evidence" value="ECO:0007669"/>
    <property type="project" value="TreeGrafter"/>
</dbReference>
<dbReference type="GO" id="GO:0005654">
    <property type="term" value="C:nucleoplasm"/>
    <property type="evidence" value="ECO:0007669"/>
    <property type="project" value="TreeGrafter"/>
</dbReference>
<protein>
    <submittedName>
        <fullName evidence="3">Uncharacterized conserved protein</fullName>
    </submittedName>
</protein>
<dbReference type="Pfam" id="PF04925">
    <property type="entry name" value="SHQ1"/>
    <property type="match status" value="1"/>
</dbReference>
<dbReference type="Gene3D" id="2.60.40.790">
    <property type="match status" value="1"/>
</dbReference>
<dbReference type="Pfam" id="PF21413">
    <property type="entry name" value="SHQ1-like_CS"/>
    <property type="match status" value="1"/>
</dbReference>
<dbReference type="CDD" id="cd00298">
    <property type="entry name" value="ACD_sHsps_p23-like"/>
    <property type="match status" value="1"/>
</dbReference>
<dbReference type="InterPro" id="IPR007009">
    <property type="entry name" value="Shq1_C"/>
</dbReference>
<evidence type="ECO:0000259" key="2">
    <source>
        <dbReference type="PROSITE" id="PS51203"/>
    </source>
</evidence>
<dbReference type="InterPro" id="IPR007052">
    <property type="entry name" value="CS_dom"/>
</dbReference>
<accession>A0A0F7SVS4</accession>
<reference evidence="3" key="1">
    <citation type="submission" date="2014-08" db="EMBL/GenBank/DDBJ databases">
        <authorList>
            <person name="Sharma Rahul"/>
            <person name="Thines Marco"/>
        </authorList>
    </citation>
    <scope>NUCLEOTIDE SEQUENCE</scope>
</reference>